<organism evidence="2 3">
    <name type="scientific">Emiliania huxleyi (strain CCMP1516)</name>
    <dbReference type="NCBI Taxonomy" id="280463"/>
    <lineage>
        <taxon>Eukaryota</taxon>
        <taxon>Haptista</taxon>
        <taxon>Haptophyta</taxon>
        <taxon>Prymnesiophyceae</taxon>
        <taxon>Isochrysidales</taxon>
        <taxon>Noelaerhabdaceae</taxon>
        <taxon>Emiliania</taxon>
    </lineage>
</organism>
<keyword evidence="1" id="KW-0472">Membrane</keyword>
<feature type="transmembrane region" description="Helical" evidence="1">
    <location>
        <begin position="20"/>
        <end position="50"/>
    </location>
</feature>
<evidence type="ECO:0000313" key="2">
    <source>
        <dbReference type="EnsemblProtists" id="EOD35760"/>
    </source>
</evidence>
<dbReference type="AlphaFoldDB" id="A0A0D3KJ25"/>
<dbReference type="HOGENOM" id="CLU_2799341_0_0_1"/>
<dbReference type="KEGG" id="ehx:EMIHUDRAFT_440901"/>
<keyword evidence="1" id="KW-1133">Transmembrane helix</keyword>
<accession>A0A0D3KJ25</accession>
<proteinExistence type="predicted"/>
<keyword evidence="1" id="KW-0812">Transmembrane</keyword>
<dbReference type="GeneID" id="17281031"/>
<dbReference type="RefSeq" id="XP_005788189.1">
    <property type="nucleotide sequence ID" value="XM_005788132.1"/>
</dbReference>
<dbReference type="GeneID" id="17263222"/>
<dbReference type="PaxDb" id="2903-EOD17067"/>
<dbReference type="EnsemblProtists" id="EOD35760">
    <property type="protein sequence ID" value="EOD35760"/>
    <property type="gene ID" value="EMIHUDRAFT_440901"/>
</dbReference>
<sequence length="68" mass="7348">MSLWPKSLRRPPPSTLPVFLGGAAAGVATFVFVQPLVLPALLGGAAWWAVSLRRQERKGFYRNNAAIA</sequence>
<protein>
    <submittedName>
        <fullName evidence="2">Uncharacterized protein</fullName>
    </submittedName>
</protein>
<evidence type="ECO:0000313" key="3">
    <source>
        <dbReference type="Proteomes" id="UP000013827"/>
    </source>
</evidence>
<name>A0A0D3KJ25_EMIH1</name>
<dbReference type="RefSeq" id="XP_005769496.1">
    <property type="nucleotide sequence ID" value="XM_005769439.1"/>
</dbReference>
<reference evidence="3" key="1">
    <citation type="journal article" date="2013" name="Nature">
        <title>Pan genome of the phytoplankton Emiliania underpins its global distribution.</title>
        <authorList>
            <person name="Read B.A."/>
            <person name="Kegel J."/>
            <person name="Klute M.J."/>
            <person name="Kuo A."/>
            <person name="Lefebvre S.C."/>
            <person name="Maumus F."/>
            <person name="Mayer C."/>
            <person name="Miller J."/>
            <person name="Monier A."/>
            <person name="Salamov A."/>
            <person name="Young J."/>
            <person name="Aguilar M."/>
            <person name="Claverie J.M."/>
            <person name="Frickenhaus S."/>
            <person name="Gonzalez K."/>
            <person name="Herman E.K."/>
            <person name="Lin Y.C."/>
            <person name="Napier J."/>
            <person name="Ogata H."/>
            <person name="Sarno A.F."/>
            <person name="Shmutz J."/>
            <person name="Schroeder D."/>
            <person name="de Vargas C."/>
            <person name="Verret F."/>
            <person name="von Dassow P."/>
            <person name="Valentin K."/>
            <person name="Van de Peer Y."/>
            <person name="Wheeler G."/>
            <person name="Dacks J.B."/>
            <person name="Delwiche C.F."/>
            <person name="Dyhrman S.T."/>
            <person name="Glockner G."/>
            <person name="John U."/>
            <person name="Richards T."/>
            <person name="Worden A.Z."/>
            <person name="Zhang X."/>
            <person name="Grigoriev I.V."/>
            <person name="Allen A.E."/>
            <person name="Bidle K."/>
            <person name="Borodovsky M."/>
            <person name="Bowler C."/>
            <person name="Brownlee C."/>
            <person name="Cock J.M."/>
            <person name="Elias M."/>
            <person name="Gladyshev V.N."/>
            <person name="Groth M."/>
            <person name="Guda C."/>
            <person name="Hadaegh A."/>
            <person name="Iglesias-Rodriguez M.D."/>
            <person name="Jenkins J."/>
            <person name="Jones B.M."/>
            <person name="Lawson T."/>
            <person name="Leese F."/>
            <person name="Lindquist E."/>
            <person name="Lobanov A."/>
            <person name="Lomsadze A."/>
            <person name="Malik S.B."/>
            <person name="Marsh M.E."/>
            <person name="Mackinder L."/>
            <person name="Mock T."/>
            <person name="Mueller-Roeber B."/>
            <person name="Pagarete A."/>
            <person name="Parker M."/>
            <person name="Probert I."/>
            <person name="Quesneville H."/>
            <person name="Raines C."/>
            <person name="Rensing S.A."/>
            <person name="Riano-Pachon D.M."/>
            <person name="Richier S."/>
            <person name="Rokitta S."/>
            <person name="Shiraiwa Y."/>
            <person name="Soanes D.M."/>
            <person name="van der Giezen M."/>
            <person name="Wahlund T.M."/>
            <person name="Williams B."/>
            <person name="Wilson W."/>
            <person name="Wolfe G."/>
            <person name="Wurch L.L."/>
        </authorList>
    </citation>
    <scope>NUCLEOTIDE SEQUENCE</scope>
</reference>
<dbReference type="EnsemblProtists" id="EOD17067">
    <property type="protein sequence ID" value="EOD17067"/>
    <property type="gene ID" value="EMIHUDRAFT_459049"/>
</dbReference>
<reference evidence="2" key="2">
    <citation type="submission" date="2024-10" db="UniProtKB">
        <authorList>
            <consortium name="EnsemblProtists"/>
        </authorList>
    </citation>
    <scope>IDENTIFICATION</scope>
</reference>
<dbReference type="KEGG" id="ehx:EMIHUDRAFT_459049"/>
<dbReference type="Proteomes" id="UP000013827">
    <property type="component" value="Unassembled WGS sequence"/>
</dbReference>
<keyword evidence="3" id="KW-1185">Reference proteome</keyword>
<evidence type="ECO:0000256" key="1">
    <source>
        <dbReference type="SAM" id="Phobius"/>
    </source>
</evidence>